<name>A0A0A8Z2C6_ARUDO</name>
<dbReference type="AlphaFoldDB" id="A0A0A8Z2C6"/>
<sequence>MEHRYKLFHQLHMFPNGCPYFDFLQPNFINTLVSRIDMKILQYENTLDKRYNSTIVLSPF</sequence>
<reference evidence="1" key="2">
    <citation type="journal article" date="2015" name="Data Brief">
        <title>Shoot transcriptome of the giant reed, Arundo donax.</title>
        <authorList>
            <person name="Barrero R.A."/>
            <person name="Guerrero F.D."/>
            <person name="Moolhuijzen P."/>
            <person name="Goolsby J.A."/>
            <person name="Tidwell J."/>
            <person name="Bellgard S.E."/>
            <person name="Bellgard M.I."/>
        </authorList>
    </citation>
    <scope>NUCLEOTIDE SEQUENCE</scope>
    <source>
        <tissue evidence="1">Shoot tissue taken approximately 20 cm above the soil surface</tissue>
    </source>
</reference>
<reference evidence="1" key="1">
    <citation type="submission" date="2014-09" db="EMBL/GenBank/DDBJ databases">
        <authorList>
            <person name="Magalhaes I.L.F."/>
            <person name="Oliveira U."/>
            <person name="Santos F.R."/>
            <person name="Vidigal T.H.D.A."/>
            <person name="Brescovit A.D."/>
            <person name="Santos A.J."/>
        </authorList>
    </citation>
    <scope>NUCLEOTIDE SEQUENCE</scope>
    <source>
        <tissue evidence="1">Shoot tissue taken approximately 20 cm above the soil surface</tissue>
    </source>
</reference>
<dbReference type="EMBL" id="GBRH01268893">
    <property type="protein sequence ID" value="JAD29002.1"/>
    <property type="molecule type" value="Transcribed_RNA"/>
</dbReference>
<protein>
    <submittedName>
        <fullName evidence="1">Uncharacterized protein</fullName>
    </submittedName>
</protein>
<accession>A0A0A8Z2C6</accession>
<organism evidence="1">
    <name type="scientific">Arundo donax</name>
    <name type="common">Giant reed</name>
    <name type="synonym">Donax arundinaceus</name>
    <dbReference type="NCBI Taxonomy" id="35708"/>
    <lineage>
        <taxon>Eukaryota</taxon>
        <taxon>Viridiplantae</taxon>
        <taxon>Streptophyta</taxon>
        <taxon>Embryophyta</taxon>
        <taxon>Tracheophyta</taxon>
        <taxon>Spermatophyta</taxon>
        <taxon>Magnoliopsida</taxon>
        <taxon>Liliopsida</taxon>
        <taxon>Poales</taxon>
        <taxon>Poaceae</taxon>
        <taxon>PACMAD clade</taxon>
        <taxon>Arundinoideae</taxon>
        <taxon>Arundineae</taxon>
        <taxon>Arundo</taxon>
    </lineage>
</organism>
<proteinExistence type="predicted"/>
<evidence type="ECO:0000313" key="1">
    <source>
        <dbReference type="EMBL" id="JAD29002.1"/>
    </source>
</evidence>